<dbReference type="EMBL" id="JAFBBU010000001">
    <property type="protein sequence ID" value="MBM7473652.1"/>
    <property type="molecule type" value="Genomic_DNA"/>
</dbReference>
<organism evidence="10 11">
    <name type="scientific">Subtercola frigoramans</name>
    <dbReference type="NCBI Taxonomy" id="120298"/>
    <lineage>
        <taxon>Bacteria</taxon>
        <taxon>Bacillati</taxon>
        <taxon>Actinomycetota</taxon>
        <taxon>Actinomycetes</taxon>
        <taxon>Micrococcales</taxon>
        <taxon>Microbacteriaceae</taxon>
        <taxon>Subtercola</taxon>
    </lineage>
</organism>
<keyword evidence="3" id="KW-1003">Cell membrane</keyword>
<comment type="similarity">
    <text evidence="8">Belongs to the binding-protein-dependent transport system permease family. LivHM subfamily.</text>
</comment>
<comment type="subcellular location">
    <subcellularLocation>
        <location evidence="1">Cell membrane</location>
        <topology evidence="1">Multi-pass membrane protein</topology>
    </subcellularLocation>
</comment>
<feature type="transmembrane region" description="Helical" evidence="9">
    <location>
        <begin position="6"/>
        <end position="27"/>
    </location>
</feature>
<comment type="caution">
    <text evidence="10">The sequence shown here is derived from an EMBL/GenBank/DDBJ whole genome shotgun (WGS) entry which is preliminary data.</text>
</comment>
<keyword evidence="7 9" id="KW-0472">Membrane</keyword>
<evidence type="ECO:0000256" key="2">
    <source>
        <dbReference type="ARBA" id="ARBA00022448"/>
    </source>
</evidence>
<evidence type="ECO:0000313" key="10">
    <source>
        <dbReference type="EMBL" id="MBM7473652.1"/>
    </source>
</evidence>
<keyword evidence="2" id="KW-0813">Transport</keyword>
<dbReference type="RefSeq" id="WP_205111261.1">
    <property type="nucleotide sequence ID" value="NZ_BAAAHT010000001.1"/>
</dbReference>
<keyword evidence="11" id="KW-1185">Reference proteome</keyword>
<evidence type="ECO:0000256" key="3">
    <source>
        <dbReference type="ARBA" id="ARBA00022475"/>
    </source>
</evidence>
<feature type="transmembrane region" description="Helical" evidence="9">
    <location>
        <begin position="130"/>
        <end position="154"/>
    </location>
</feature>
<feature type="transmembrane region" description="Helical" evidence="9">
    <location>
        <begin position="89"/>
        <end position="110"/>
    </location>
</feature>
<feature type="transmembrane region" description="Helical" evidence="9">
    <location>
        <begin position="184"/>
        <end position="204"/>
    </location>
</feature>
<keyword evidence="5" id="KW-0029">Amino-acid transport</keyword>
<feature type="transmembrane region" description="Helical" evidence="9">
    <location>
        <begin position="252"/>
        <end position="272"/>
    </location>
</feature>
<evidence type="ECO:0000313" key="11">
    <source>
        <dbReference type="Proteomes" id="UP000776164"/>
    </source>
</evidence>
<reference evidence="10 11" key="1">
    <citation type="submission" date="2021-01" db="EMBL/GenBank/DDBJ databases">
        <title>Sequencing the genomes of 1000 actinobacteria strains.</title>
        <authorList>
            <person name="Klenk H.-P."/>
        </authorList>
    </citation>
    <scope>NUCLEOTIDE SEQUENCE [LARGE SCALE GENOMIC DNA]</scope>
    <source>
        <strain evidence="10 11">DSM 13057</strain>
    </source>
</reference>
<dbReference type="Pfam" id="PF02653">
    <property type="entry name" value="BPD_transp_2"/>
    <property type="match status" value="1"/>
</dbReference>
<feature type="transmembrane region" description="Helical" evidence="9">
    <location>
        <begin position="216"/>
        <end position="245"/>
    </location>
</feature>
<proteinExistence type="inferred from homology"/>
<dbReference type="Proteomes" id="UP000776164">
    <property type="component" value="Unassembled WGS sequence"/>
</dbReference>
<accession>A0ABS2L990</accession>
<evidence type="ECO:0000256" key="5">
    <source>
        <dbReference type="ARBA" id="ARBA00022970"/>
    </source>
</evidence>
<dbReference type="InterPro" id="IPR052157">
    <property type="entry name" value="BCAA_transport_permease"/>
</dbReference>
<dbReference type="InterPro" id="IPR001851">
    <property type="entry name" value="ABC_transp_permease"/>
</dbReference>
<dbReference type="CDD" id="cd06582">
    <property type="entry name" value="TM_PBP1_LivH_like"/>
    <property type="match status" value="1"/>
</dbReference>
<evidence type="ECO:0000256" key="1">
    <source>
        <dbReference type="ARBA" id="ARBA00004651"/>
    </source>
</evidence>
<keyword evidence="4 9" id="KW-0812">Transmembrane</keyword>
<feature type="transmembrane region" description="Helical" evidence="9">
    <location>
        <begin position="57"/>
        <end position="77"/>
    </location>
</feature>
<evidence type="ECO:0000256" key="8">
    <source>
        <dbReference type="ARBA" id="ARBA00037998"/>
    </source>
</evidence>
<evidence type="ECO:0000256" key="4">
    <source>
        <dbReference type="ARBA" id="ARBA00022692"/>
    </source>
</evidence>
<name>A0ABS2L990_9MICO</name>
<protein>
    <submittedName>
        <fullName evidence="10">Branched-chain amino acid transport system permease protein</fullName>
    </submittedName>
</protein>
<evidence type="ECO:0000256" key="6">
    <source>
        <dbReference type="ARBA" id="ARBA00022989"/>
    </source>
</evidence>
<sequence length="286" mass="29159">MVQTLANGLFLGSLFVLVALGLTLVYGVMGVPNFAQAGVMVLSAYTAWAIQTAGAPYVVAVIAAVLIAGGLSVLTEVGAYRWIREKPAAAPAIALGLSLILQNVALVIWGGEGKALNTPYSTWVVRLGDVSLSGVKVVVIIVMLVVTAALTVILSKTSFGRSIRAVAQDRGAAVILGLSVGRQITIAFFIAGVISGLAAVAFAPTYQVSPYMADTLLLSGFVVVIIGGLGSVPGAVIGGLGLGVIQSFGATLVSAAYETAFGFLLLVLVLVFRPSGIRSVNGQRVG</sequence>
<dbReference type="PANTHER" id="PTHR11795:SF445">
    <property type="entry name" value="AMINO ACID ABC TRANSPORTER PERMEASE PROTEIN"/>
    <property type="match status" value="1"/>
</dbReference>
<evidence type="ECO:0000256" key="7">
    <source>
        <dbReference type="ARBA" id="ARBA00023136"/>
    </source>
</evidence>
<dbReference type="PANTHER" id="PTHR11795">
    <property type="entry name" value="BRANCHED-CHAIN AMINO ACID TRANSPORT SYSTEM PERMEASE PROTEIN LIVH"/>
    <property type="match status" value="1"/>
</dbReference>
<gene>
    <name evidence="10" type="ORF">JOE66_003286</name>
</gene>
<keyword evidence="6 9" id="KW-1133">Transmembrane helix</keyword>
<evidence type="ECO:0000256" key="9">
    <source>
        <dbReference type="SAM" id="Phobius"/>
    </source>
</evidence>